<gene>
    <name evidence="3" type="ORF">KIN20_001793</name>
</gene>
<keyword evidence="4" id="KW-1185">Reference proteome</keyword>
<dbReference type="Gene3D" id="3.10.580.10">
    <property type="entry name" value="CBS-domain"/>
    <property type="match status" value="1"/>
</dbReference>
<evidence type="ECO:0000256" key="1">
    <source>
        <dbReference type="ARBA" id="ARBA00023065"/>
    </source>
</evidence>
<name>A0AAD5QGC4_PARTN</name>
<dbReference type="InterPro" id="IPR045095">
    <property type="entry name" value="ACDP"/>
</dbReference>
<dbReference type="PANTHER" id="PTHR12064">
    <property type="entry name" value="METAL TRANSPORTER CNNM"/>
    <property type="match status" value="1"/>
</dbReference>
<dbReference type="GO" id="GO:0006811">
    <property type="term" value="P:monoatomic ion transport"/>
    <property type="evidence" value="ECO:0007669"/>
    <property type="project" value="UniProtKB-KW"/>
</dbReference>
<accession>A0AAD5QGC4</accession>
<comment type="caution">
    <text evidence="3">The sequence shown here is derived from an EMBL/GenBank/DDBJ whole genome shotgun (WGS) entry which is preliminary data.</text>
</comment>
<evidence type="ECO:0000313" key="3">
    <source>
        <dbReference type="EMBL" id="KAJ1346870.1"/>
    </source>
</evidence>
<evidence type="ECO:0000313" key="4">
    <source>
        <dbReference type="Proteomes" id="UP001196413"/>
    </source>
</evidence>
<dbReference type="EMBL" id="JAHQIW010000235">
    <property type="protein sequence ID" value="KAJ1346870.1"/>
    <property type="molecule type" value="Genomic_DNA"/>
</dbReference>
<organism evidence="3 4">
    <name type="scientific">Parelaphostrongylus tenuis</name>
    <name type="common">Meningeal worm</name>
    <dbReference type="NCBI Taxonomy" id="148309"/>
    <lineage>
        <taxon>Eukaryota</taxon>
        <taxon>Metazoa</taxon>
        <taxon>Ecdysozoa</taxon>
        <taxon>Nematoda</taxon>
        <taxon>Chromadorea</taxon>
        <taxon>Rhabditida</taxon>
        <taxon>Rhabditina</taxon>
        <taxon>Rhabditomorpha</taxon>
        <taxon>Strongyloidea</taxon>
        <taxon>Metastrongylidae</taxon>
        <taxon>Parelaphostrongylus</taxon>
    </lineage>
</organism>
<dbReference type="Proteomes" id="UP001196413">
    <property type="component" value="Unassembled WGS sequence"/>
</dbReference>
<dbReference type="GO" id="GO:0005886">
    <property type="term" value="C:plasma membrane"/>
    <property type="evidence" value="ECO:0007669"/>
    <property type="project" value="TreeGrafter"/>
</dbReference>
<dbReference type="PANTHER" id="PTHR12064:SF94">
    <property type="entry name" value="UNEXTENDED PROTEIN"/>
    <property type="match status" value="1"/>
</dbReference>
<reference evidence="3" key="1">
    <citation type="submission" date="2021-06" db="EMBL/GenBank/DDBJ databases">
        <title>Parelaphostrongylus tenuis whole genome reference sequence.</title>
        <authorList>
            <person name="Garwood T.J."/>
            <person name="Larsen P.A."/>
            <person name="Fountain-Jones N.M."/>
            <person name="Garbe J.R."/>
            <person name="Macchietto M.G."/>
            <person name="Kania S.A."/>
            <person name="Gerhold R.W."/>
            <person name="Richards J.E."/>
            <person name="Wolf T.M."/>
        </authorList>
    </citation>
    <scope>NUCLEOTIDE SEQUENCE</scope>
    <source>
        <strain evidence="3">MNPRO001-30</strain>
        <tissue evidence="3">Meninges</tissue>
    </source>
</reference>
<keyword evidence="1" id="KW-0813">Transport</keyword>
<dbReference type="InterPro" id="IPR046342">
    <property type="entry name" value="CBS_dom_sf"/>
</dbReference>
<dbReference type="GO" id="GO:0022857">
    <property type="term" value="F:transmembrane transporter activity"/>
    <property type="evidence" value="ECO:0007669"/>
    <property type="project" value="TreeGrafter"/>
</dbReference>
<dbReference type="AlphaFoldDB" id="A0AAD5QGC4"/>
<protein>
    <submittedName>
        <fullName evidence="3">Uncharacterized protein</fullName>
    </submittedName>
</protein>
<sequence>MDKIKQHWIENHQESERGLLHAWYTRSLEVKSLLLVKDLALIDKKNNIPVKAVAEFNERQLRIVREDMPLPELLNEFKEGNYHLAMVQQTKQRTTSSTGDEESTEDDDGKRNYRITKFGHQSPNHYELQMMRTVTLIGLVTLEDILEEILQSEILDESDIVADKVHRQYKIRAMEDVHSGEERSDPLSLNMLEVVLGWLVRAIYHFFT</sequence>
<feature type="region of interest" description="Disordered" evidence="2">
    <location>
        <begin position="89"/>
        <end position="113"/>
    </location>
</feature>
<proteinExistence type="predicted"/>
<evidence type="ECO:0000256" key="2">
    <source>
        <dbReference type="SAM" id="MobiDB-lite"/>
    </source>
</evidence>
<dbReference type="GO" id="GO:0010960">
    <property type="term" value="P:magnesium ion homeostasis"/>
    <property type="evidence" value="ECO:0007669"/>
    <property type="project" value="InterPro"/>
</dbReference>
<keyword evidence="1" id="KW-0406">Ion transport</keyword>